<dbReference type="GO" id="GO:0030234">
    <property type="term" value="F:enzyme regulator activity"/>
    <property type="evidence" value="ECO:0000318"/>
    <property type="project" value="GO_Central"/>
</dbReference>
<dbReference type="InterPro" id="IPR002048">
    <property type="entry name" value="EF_hand_dom"/>
</dbReference>
<dbReference type="FunFam" id="1.10.238.10:FF:000003">
    <property type="entry name" value="Calmodulin A"/>
    <property type="match status" value="1"/>
</dbReference>
<accession>A0A1U8Q887</accession>
<keyword evidence="4" id="KW-1185">Reference proteome</keyword>
<dbReference type="PROSITE" id="PS50222">
    <property type="entry name" value="EF_HAND_2"/>
    <property type="match status" value="2"/>
</dbReference>
<dbReference type="InterPro" id="IPR018247">
    <property type="entry name" value="EF_Hand_1_Ca_BS"/>
</dbReference>
<evidence type="ECO:0000256" key="3">
    <source>
        <dbReference type="ARBA" id="ARBA00022837"/>
    </source>
</evidence>
<keyword evidence="3" id="KW-0106">Calcium</keyword>
<dbReference type="OrthoDB" id="26525at2759"/>
<dbReference type="Pfam" id="PF13499">
    <property type="entry name" value="EF-hand_7"/>
    <property type="match status" value="1"/>
</dbReference>
<organism evidence="4 5">
    <name type="scientific">Nelumbo nucifera</name>
    <name type="common">Sacred lotus</name>
    <dbReference type="NCBI Taxonomy" id="4432"/>
    <lineage>
        <taxon>Eukaryota</taxon>
        <taxon>Viridiplantae</taxon>
        <taxon>Streptophyta</taxon>
        <taxon>Embryophyta</taxon>
        <taxon>Tracheophyta</taxon>
        <taxon>Spermatophyta</taxon>
        <taxon>Magnoliopsida</taxon>
        <taxon>Proteales</taxon>
        <taxon>Nelumbonaceae</taxon>
        <taxon>Nelumbo</taxon>
    </lineage>
</organism>
<dbReference type="InterPro" id="IPR011992">
    <property type="entry name" value="EF-hand-dom_pair"/>
</dbReference>
<dbReference type="SUPFAM" id="SSF47473">
    <property type="entry name" value="EF-hand"/>
    <property type="match status" value="1"/>
</dbReference>
<protein>
    <submittedName>
        <fullName evidence="5">Probable calcium-binding protein CML25</fullName>
    </submittedName>
</protein>
<dbReference type="SMART" id="SM00054">
    <property type="entry name" value="EFh"/>
    <property type="match status" value="2"/>
</dbReference>
<dbReference type="InterPro" id="IPR039647">
    <property type="entry name" value="EF_hand_pair_protein_CML-like"/>
</dbReference>
<reference evidence="5" key="1">
    <citation type="submission" date="2025-08" db="UniProtKB">
        <authorList>
            <consortium name="RefSeq"/>
        </authorList>
    </citation>
    <scope>IDENTIFICATION</scope>
</reference>
<name>A0A1U8Q887_NELNU</name>
<dbReference type="PROSITE" id="PS00018">
    <property type="entry name" value="EF_HAND_1"/>
    <property type="match status" value="1"/>
</dbReference>
<dbReference type="KEGG" id="nnu:109113873"/>
<gene>
    <name evidence="5" type="primary">LOC109113873</name>
</gene>
<dbReference type="Proteomes" id="UP000189703">
    <property type="component" value="Unplaced"/>
</dbReference>
<dbReference type="GeneID" id="109113873"/>
<dbReference type="GO" id="GO:0005737">
    <property type="term" value="C:cytoplasm"/>
    <property type="evidence" value="ECO:0000318"/>
    <property type="project" value="GO_Central"/>
</dbReference>
<dbReference type="CDD" id="cd00051">
    <property type="entry name" value="EFh"/>
    <property type="match status" value="1"/>
</dbReference>
<sequence length="145" mass="16122">MGKVVDLDDNGFIDLNKFIDLKTNSVDSEKVVENLRHASMIFNVDANGSITLEELEKVLRSLGDDKCLIAEYKKNIHGVDSNGDGLVNFEEFISMMMDTHSPGSSSQITSLPTSRARASLHRAFVILYKDLHNSVPTYLDRSQSS</sequence>
<evidence type="ECO:0000313" key="4">
    <source>
        <dbReference type="Proteomes" id="UP000189703"/>
    </source>
</evidence>
<evidence type="ECO:0000313" key="5">
    <source>
        <dbReference type="RefSeq" id="XP_019055009.1"/>
    </source>
</evidence>
<keyword evidence="2" id="KW-0677">Repeat</keyword>
<dbReference type="AlphaFoldDB" id="A0A1U8Q887"/>
<proteinExistence type="predicted"/>
<keyword evidence="1" id="KW-0479">Metal-binding</keyword>
<dbReference type="RefSeq" id="XP_019055009.1">
    <property type="nucleotide sequence ID" value="XM_019199464.1"/>
</dbReference>
<evidence type="ECO:0000256" key="2">
    <source>
        <dbReference type="ARBA" id="ARBA00022737"/>
    </source>
</evidence>
<dbReference type="STRING" id="4432.A0A1U8Q887"/>
<evidence type="ECO:0000256" key="1">
    <source>
        <dbReference type="ARBA" id="ARBA00022723"/>
    </source>
</evidence>
<dbReference type="Gene3D" id="1.10.238.10">
    <property type="entry name" value="EF-hand"/>
    <property type="match status" value="1"/>
</dbReference>
<dbReference type="GO" id="GO:0005509">
    <property type="term" value="F:calcium ion binding"/>
    <property type="evidence" value="ECO:0000318"/>
    <property type="project" value="GO_Central"/>
</dbReference>
<dbReference type="PANTHER" id="PTHR10891">
    <property type="entry name" value="EF-HAND CALCIUM-BINDING DOMAIN CONTAINING PROTEIN"/>
    <property type="match status" value="1"/>
</dbReference>